<organism evidence="5 6">
    <name type="scientific">Phakopsora pachyrhizi</name>
    <name type="common">Asian soybean rust disease fungus</name>
    <dbReference type="NCBI Taxonomy" id="170000"/>
    <lineage>
        <taxon>Eukaryota</taxon>
        <taxon>Fungi</taxon>
        <taxon>Dikarya</taxon>
        <taxon>Basidiomycota</taxon>
        <taxon>Pucciniomycotina</taxon>
        <taxon>Pucciniomycetes</taxon>
        <taxon>Pucciniales</taxon>
        <taxon>Phakopsoraceae</taxon>
        <taxon>Phakopsora</taxon>
    </lineage>
</organism>
<comment type="similarity">
    <text evidence="1">Belongs to the methyltransferase superfamily.</text>
</comment>
<dbReference type="Pfam" id="PF13847">
    <property type="entry name" value="Methyltransf_31"/>
    <property type="match status" value="1"/>
</dbReference>
<keyword evidence="6" id="KW-1185">Reference proteome</keyword>
<name>A0AAV0B2N3_PHAPC</name>
<dbReference type="CDD" id="cd02440">
    <property type="entry name" value="AdoMet_MTases"/>
    <property type="match status" value="1"/>
</dbReference>
<dbReference type="PANTHER" id="PTHR12176">
    <property type="entry name" value="SAM-DEPENDENT METHYLTRANSFERASE SUPERFAMILY PROTEIN"/>
    <property type="match status" value="1"/>
</dbReference>
<dbReference type="Gene3D" id="3.40.50.150">
    <property type="entry name" value="Vaccinia Virus protein VP39"/>
    <property type="match status" value="1"/>
</dbReference>
<dbReference type="InterPro" id="IPR025714">
    <property type="entry name" value="Methyltranfer_dom"/>
</dbReference>
<evidence type="ECO:0000259" key="4">
    <source>
        <dbReference type="Pfam" id="PF13847"/>
    </source>
</evidence>
<evidence type="ECO:0000256" key="1">
    <source>
        <dbReference type="ARBA" id="ARBA00008361"/>
    </source>
</evidence>
<comment type="caution">
    <text evidence="5">The sequence shown here is derived from an EMBL/GenBank/DDBJ whole genome shotgun (WGS) entry which is preliminary data.</text>
</comment>
<keyword evidence="2 5" id="KW-0489">Methyltransferase</keyword>
<dbReference type="EMBL" id="CALTRL010002650">
    <property type="protein sequence ID" value="CAH7676353.1"/>
    <property type="molecule type" value="Genomic_DNA"/>
</dbReference>
<protein>
    <submittedName>
        <fullName evidence="5">S-adenosyl-L-methionine-dependent methyltransferase</fullName>
    </submittedName>
</protein>
<dbReference type="InterPro" id="IPR051419">
    <property type="entry name" value="Lys/N-term_MeTrsfase_sf"/>
</dbReference>
<dbReference type="PANTHER" id="PTHR12176:SF80">
    <property type="entry name" value="EEF1A LYSINE METHYLTRANSFERASE 4"/>
    <property type="match status" value="1"/>
</dbReference>
<sequence length="218" mass="25764">MSNLPMENSLYASIDYWDRRYSNEPIDTQFDWFKSYKELSGIISKFIPDKTLRICILGCGNSTLSQEMYDDGYRSIVNVDASKVLIERMKLKNLELRPLMDCKLSRYQHIKMLLSQNVRELKDLKEQSFDIVIDKGTMDALMCSKGDVWDPPVEVIENCKKEVDEVIRILSPRGKFLYITFGQPHFRKRHLQRPDVWTIETVEIGESFHYYFYCMTKL</sequence>
<reference evidence="5" key="1">
    <citation type="submission" date="2022-06" db="EMBL/GenBank/DDBJ databases">
        <authorList>
            <consortium name="SYNGENTA / RWTH Aachen University"/>
        </authorList>
    </citation>
    <scope>NUCLEOTIDE SEQUENCE</scope>
</reference>
<evidence type="ECO:0000256" key="2">
    <source>
        <dbReference type="ARBA" id="ARBA00022603"/>
    </source>
</evidence>
<feature type="domain" description="Methyltransferase" evidence="4">
    <location>
        <begin position="49"/>
        <end position="182"/>
    </location>
</feature>
<proteinExistence type="inferred from homology"/>
<accession>A0AAV0B2N3</accession>
<dbReference type="Proteomes" id="UP001153365">
    <property type="component" value="Unassembled WGS sequence"/>
</dbReference>
<dbReference type="InterPro" id="IPR029063">
    <property type="entry name" value="SAM-dependent_MTases_sf"/>
</dbReference>
<dbReference type="SUPFAM" id="SSF53335">
    <property type="entry name" value="S-adenosyl-L-methionine-dependent methyltransferases"/>
    <property type="match status" value="1"/>
</dbReference>
<evidence type="ECO:0000313" key="6">
    <source>
        <dbReference type="Proteomes" id="UP001153365"/>
    </source>
</evidence>
<dbReference type="GO" id="GO:0032259">
    <property type="term" value="P:methylation"/>
    <property type="evidence" value="ECO:0007669"/>
    <property type="project" value="UniProtKB-KW"/>
</dbReference>
<dbReference type="GO" id="GO:0008168">
    <property type="term" value="F:methyltransferase activity"/>
    <property type="evidence" value="ECO:0007669"/>
    <property type="project" value="UniProtKB-KW"/>
</dbReference>
<gene>
    <name evidence="5" type="ORF">PPACK8108_LOCUS11475</name>
</gene>
<evidence type="ECO:0000313" key="5">
    <source>
        <dbReference type="EMBL" id="CAH7676353.1"/>
    </source>
</evidence>
<keyword evidence="3" id="KW-0808">Transferase</keyword>
<dbReference type="AlphaFoldDB" id="A0AAV0B2N3"/>
<evidence type="ECO:0000256" key="3">
    <source>
        <dbReference type="ARBA" id="ARBA00022679"/>
    </source>
</evidence>